<feature type="transmembrane region" description="Helical" evidence="1">
    <location>
        <begin position="82"/>
        <end position="102"/>
    </location>
</feature>
<comment type="caution">
    <text evidence="3">The sequence shown here is derived from an EMBL/GenBank/DDBJ whole genome shotgun (WGS) entry which is preliminary data.</text>
</comment>
<evidence type="ECO:0000259" key="2">
    <source>
        <dbReference type="Pfam" id="PF13490"/>
    </source>
</evidence>
<name>B9XC18_PEDPL</name>
<dbReference type="InterPro" id="IPR041916">
    <property type="entry name" value="Anti_sigma_zinc_sf"/>
</dbReference>
<feature type="domain" description="Putative zinc-finger" evidence="2">
    <location>
        <begin position="19"/>
        <end position="49"/>
    </location>
</feature>
<evidence type="ECO:0000313" key="3">
    <source>
        <dbReference type="EMBL" id="EEF62486.1"/>
    </source>
</evidence>
<evidence type="ECO:0000313" key="4">
    <source>
        <dbReference type="Proteomes" id="UP000003688"/>
    </source>
</evidence>
<protein>
    <submittedName>
        <fullName evidence="3">Putative transmembrane anti-sigma factor</fullName>
    </submittedName>
</protein>
<keyword evidence="1" id="KW-1133">Transmembrane helix</keyword>
<dbReference type="Pfam" id="PF13490">
    <property type="entry name" value="zf-HC2"/>
    <property type="match status" value="1"/>
</dbReference>
<sequence>MQSIKTAERNPSDMKHPTQEQWMAYLYGESAAAEKDEMSAHLAQCADCRDKVSRWRGVMNSLDDWKLPAAAKRPLVQPMMKWGIAAALILGLGCGLGMSRLFSKTESVVLQQQMRREFQAELKSALDNQRVQLLTEATRMAEEKRAGDKQEMAAAIRRISAAQRADYNYLQREVETMAVMTETSLRQTHQELNTLANTTEPGTGSTTQ</sequence>
<keyword evidence="1" id="KW-0472">Membrane</keyword>
<keyword evidence="4" id="KW-1185">Reference proteome</keyword>
<dbReference type="AlphaFoldDB" id="B9XC18"/>
<gene>
    <name evidence="3" type="ORF">Cflav_PD5121</name>
</gene>
<organism evidence="3 4">
    <name type="scientific">Pedosphaera parvula (strain Ellin514)</name>
    <dbReference type="NCBI Taxonomy" id="320771"/>
    <lineage>
        <taxon>Bacteria</taxon>
        <taxon>Pseudomonadati</taxon>
        <taxon>Verrucomicrobiota</taxon>
        <taxon>Pedosphaerae</taxon>
        <taxon>Pedosphaerales</taxon>
        <taxon>Pedosphaeraceae</taxon>
        <taxon>Pedosphaera</taxon>
    </lineage>
</organism>
<keyword evidence="1 3" id="KW-0812">Transmembrane</keyword>
<dbReference type="Proteomes" id="UP000003688">
    <property type="component" value="Unassembled WGS sequence"/>
</dbReference>
<dbReference type="InterPro" id="IPR027383">
    <property type="entry name" value="Znf_put"/>
</dbReference>
<dbReference type="Gene3D" id="1.10.10.1320">
    <property type="entry name" value="Anti-sigma factor, zinc-finger domain"/>
    <property type="match status" value="1"/>
</dbReference>
<dbReference type="STRING" id="320771.Cflav_PD5121"/>
<dbReference type="EMBL" id="ABOX02000004">
    <property type="protein sequence ID" value="EEF62486.1"/>
    <property type="molecule type" value="Genomic_DNA"/>
</dbReference>
<evidence type="ECO:0000256" key="1">
    <source>
        <dbReference type="SAM" id="Phobius"/>
    </source>
</evidence>
<accession>B9XC18</accession>
<reference evidence="3 4" key="1">
    <citation type="journal article" date="2011" name="J. Bacteriol.">
        <title>Genome sequence of 'Pedosphaera parvula' Ellin514, an aerobic Verrucomicrobial isolate from pasture soil.</title>
        <authorList>
            <person name="Kant R."/>
            <person name="van Passel M.W."/>
            <person name="Sangwan P."/>
            <person name="Palva A."/>
            <person name="Lucas S."/>
            <person name="Copeland A."/>
            <person name="Lapidus A."/>
            <person name="Glavina Del Rio T."/>
            <person name="Dalin E."/>
            <person name="Tice H."/>
            <person name="Bruce D."/>
            <person name="Goodwin L."/>
            <person name="Pitluck S."/>
            <person name="Chertkov O."/>
            <person name="Larimer F.W."/>
            <person name="Land M.L."/>
            <person name="Hauser L."/>
            <person name="Brettin T.S."/>
            <person name="Detter J.C."/>
            <person name="Han S."/>
            <person name="de Vos W.M."/>
            <person name="Janssen P.H."/>
            <person name="Smidt H."/>
        </authorList>
    </citation>
    <scope>NUCLEOTIDE SEQUENCE [LARGE SCALE GENOMIC DNA]</scope>
    <source>
        <strain evidence="3 4">Ellin514</strain>
    </source>
</reference>
<proteinExistence type="predicted"/>